<feature type="transmembrane region" description="Helical" evidence="1">
    <location>
        <begin position="16"/>
        <end position="34"/>
    </location>
</feature>
<protein>
    <submittedName>
        <fullName evidence="3">HPP family protein</fullName>
    </submittedName>
</protein>
<name>A0ABS5W4T4_9SPHN</name>
<dbReference type="RefSeq" id="WP_214537468.1">
    <property type="nucleotide sequence ID" value="NZ_JAHFVK010000002.1"/>
</dbReference>
<feature type="transmembrane region" description="Helical" evidence="1">
    <location>
        <begin position="70"/>
        <end position="90"/>
    </location>
</feature>
<dbReference type="EMBL" id="JAHFVK010000002">
    <property type="protein sequence ID" value="MBT2134765.1"/>
    <property type="molecule type" value="Genomic_DNA"/>
</dbReference>
<sequence>MAVFKPMLAGARLPDRIVACVGAMICIALTIVVCSQLPIALDKLPIIVAPLGASAVLVFAVPASPLAQPWSVVGGNTLSSLVGVFAFQVVPDHTMAAGVAVGLAILAMTLCRCLHPPGGAAALTAVIGTNDIHAAGYYFAFAPVALNSIALVSLAMFFHRFSGHSYPHVPLPPGDSLEASGLHLEDIDKALADLPDHYDISREDLDVLLTHAELHAIERRQGPKKS</sequence>
<evidence type="ECO:0000313" key="3">
    <source>
        <dbReference type="EMBL" id="MBT2134765.1"/>
    </source>
</evidence>
<dbReference type="PANTHER" id="PTHR33741">
    <property type="entry name" value="TRANSMEMBRANE PROTEIN DDB_G0269096-RELATED"/>
    <property type="match status" value="1"/>
</dbReference>
<feature type="transmembrane region" description="Helical" evidence="1">
    <location>
        <begin position="135"/>
        <end position="158"/>
    </location>
</feature>
<dbReference type="Proteomes" id="UP000811255">
    <property type="component" value="Unassembled WGS sequence"/>
</dbReference>
<dbReference type="InterPro" id="IPR007065">
    <property type="entry name" value="HPP"/>
</dbReference>
<evidence type="ECO:0000256" key="1">
    <source>
        <dbReference type="SAM" id="Phobius"/>
    </source>
</evidence>
<keyword evidence="1" id="KW-1133">Transmembrane helix</keyword>
<feature type="transmembrane region" description="Helical" evidence="1">
    <location>
        <begin position="97"/>
        <end position="115"/>
    </location>
</feature>
<dbReference type="PANTHER" id="PTHR33741:SF5">
    <property type="entry name" value="TRANSMEMBRANE PROTEIN DDB_G0269096-RELATED"/>
    <property type="match status" value="1"/>
</dbReference>
<feature type="domain" description="HPP transmembrane region" evidence="2">
    <location>
        <begin position="13"/>
        <end position="167"/>
    </location>
</feature>
<keyword evidence="1" id="KW-0472">Membrane</keyword>
<accession>A0ABS5W4T4</accession>
<keyword evidence="1" id="KW-0812">Transmembrane</keyword>
<reference evidence="3 4" key="1">
    <citation type="submission" date="2021-05" db="EMBL/GenBank/DDBJ databases">
        <title>Croceibacterium sp. LX-88 genome sequence.</title>
        <authorList>
            <person name="Luo X."/>
        </authorList>
    </citation>
    <scope>NUCLEOTIDE SEQUENCE [LARGE SCALE GENOMIC DNA]</scope>
    <source>
        <strain evidence="3 4">LX-88</strain>
    </source>
</reference>
<keyword evidence="4" id="KW-1185">Reference proteome</keyword>
<feature type="transmembrane region" description="Helical" evidence="1">
    <location>
        <begin position="46"/>
        <end position="64"/>
    </location>
</feature>
<evidence type="ECO:0000313" key="4">
    <source>
        <dbReference type="Proteomes" id="UP000811255"/>
    </source>
</evidence>
<evidence type="ECO:0000259" key="2">
    <source>
        <dbReference type="Pfam" id="PF04982"/>
    </source>
</evidence>
<dbReference type="InterPro" id="IPR058581">
    <property type="entry name" value="TM_HPP"/>
</dbReference>
<organism evidence="3 4">
    <name type="scientific">Croceibacterium selenioxidans</name>
    <dbReference type="NCBI Taxonomy" id="2838833"/>
    <lineage>
        <taxon>Bacteria</taxon>
        <taxon>Pseudomonadati</taxon>
        <taxon>Pseudomonadota</taxon>
        <taxon>Alphaproteobacteria</taxon>
        <taxon>Sphingomonadales</taxon>
        <taxon>Erythrobacteraceae</taxon>
        <taxon>Croceibacterium</taxon>
    </lineage>
</organism>
<gene>
    <name evidence="3" type="ORF">KK137_10500</name>
</gene>
<dbReference type="Pfam" id="PF04982">
    <property type="entry name" value="TM_HPP"/>
    <property type="match status" value="1"/>
</dbReference>
<comment type="caution">
    <text evidence="3">The sequence shown here is derived from an EMBL/GenBank/DDBJ whole genome shotgun (WGS) entry which is preliminary data.</text>
</comment>
<proteinExistence type="predicted"/>